<comment type="caution">
    <text evidence="1">The sequence shown here is derived from an EMBL/GenBank/DDBJ whole genome shotgun (WGS) entry which is preliminary data.</text>
</comment>
<proteinExistence type="predicted"/>
<accession>A0A3M3B994</accession>
<gene>
    <name evidence="1" type="ORF">APX70_00045</name>
</gene>
<dbReference type="AlphaFoldDB" id="A0A3M3B994"/>
<reference evidence="1 2" key="1">
    <citation type="submission" date="2018-08" db="EMBL/GenBank/DDBJ databases">
        <title>Recombination of ecologically and evolutionarily significant loci maintains genetic cohesion in the Pseudomonas syringae species complex.</title>
        <authorList>
            <person name="Dillon M."/>
            <person name="Thakur S."/>
            <person name="Almeida R.N.D."/>
            <person name="Weir B.S."/>
            <person name="Guttman D.S."/>
        </authorList>
    </citation>
    <scope>NUCLEOTIDE SEQUENCE [LARGE SCALE GENOMIC DNA]</scope>
    <source>
        <strain evidence="1 2">88_10</strain>
    </source>
</reference>
<dbReference type="Proteomes" id="UP000282378">
    <property type="component" value="Unassembled WGS sequence"/>
</dbReference>
<protein>
    <submittedName>
        <fullName evidence="1">Uncharacterized protein</fullName>
    </submittedName>
</protein>
<evidence type="ECO:0000313" key="2">
    <source>
        <dbReference type="Proteomes" id="UP000282378"/>
    </source>
</evidence>
<dbReference type="InterPro" id="IPR027417">
    <property type="entry name" value="P-loop_NTPase"/>
</dbReference>
<sequence>MGTNDDKNLLGLVAETMRKGGKQSKDRFIFVVNKMDVFDPEKGEDLPSVLSRVKNYLVENGISNPLIYPVSANLTRLLRKPQHLHSRKERGELNSMMDMFGEEPSMNLLQYMPITERVKRSLQEKKLPEIVLSSGLPAVEAMIDEYIDKYNFPHRVKRAYDAMIKAIAVGLNETQLIEQLDQDEKILAHINEEIQALEYRQEQGFDTQAYKDKISREGRALPRATEDELVALESSSGKYLRLVSERFTVTVEPRIAEMRIKEVEQELQFQYRKLINAYEAVFTTSQQVISDDLQAEYQRYIVDLFKDCQHLKLPILDSLQKAAGDISFNLSIKSHEVQTKEVVVGSYEVSDSSWYNPFSWGSTRTVNKYGEEKFVDLGALWRERSTRIDTEFARLVVAARTEIENGKTVLIDQFMAFMGREFDIKFNELIDSLKEKMTDRDVRERALEEARELQAWINQFKEKLDETLAV</sequence>
<evidence type="ECO:0000313" key="1">
    <source>
        <dbReference type="EMBL" id="RMM09165.1"/>
    </source>
</evidence>
<name>A0A3M3B994_PSEYM</name>
<dbReference type="EMBL" id="RBNL01000101">
    <property type="protein sequence ID" value="RMM09165.1"/>
    <property type="molecule type" value="Genomic_DNA"/>
</dbReference>
<dbReference type="SUPFAM" id="SSF52540">
    <property type="entry name" value="P-loop containing nucleoside triphosphate hydrolases"/>
    <property type="match status" value="1"/>
</dbReference>
<organism evidence="1 2">
    <name type="scientific">Pseudomonas syringae pv. maculicola</name>
    <dbReference type="NCBI Taxonomy" id="59511"/>
    <lineage>
        <taxon>Bacteria</taxon>
        <taxon>Pseudomonadati</taxon>
        <taxon>Pseudomonadota</taxon>
        <taxon>Gammaproteobacteria</taxon>
        <taxon>Pseudomonadales</taxon>
        <taxon>Pseudomonadaceae</taxon>
        <taxon>Pseudomonas</taxon>
    </lineage>
</organism>
<dbReference type="Gene3D" id="3.40.50.300">
    <property type="entry name" value="P-loop containing nucleotide triphosphate hydrolases"/>
    <property type="match status" value="1"/>
</dbReference>